<evidence type="ECO:0000256" key="1">
    <source>
        <dbReference type="SAM" id="MobiDB-lite"/>
    </source>
</evidence>
<keyword evidence="4" id="KW-1185">Reference proteome</keyword>
<dbReference type="Gene3D" id="1.10.950.10">
    <property type="entry name" value="Villin headpiece domain"/>
    <property type="match status" value="1"/>
</dbReference>
<dbReference type="GO" id="GO:0030032">
    <property type="term" value="P:lamellipodium assembly"/>
    <property type="evidence" value="ECO:0007669"/>
    <property type="project" value="TreeGrafter"/>
</dbReference>
<feature type="compositionally biased region" description="Polar residues" evidence="1">
    <location>
        <begin position="42"/>
        <end position="64"/>
    </location>
</feature>
<dbReference type="OrthoDB" id="6375767at2759"/>
<organism evidence="3 4">
    <name type="scientific">Ophiophagus hannah</name>
    <name type="common">King cobra</name>
    <name type="synonym">Naja hannah</name>
    <dbReference type="NCBI Taxonomy" id="8665"/>
    <lineage>
        <taxon>Eukaryota</taxon>
        <taxon>Metazoa</taxon>
        <taxon>Chordata</taxon>
        <taxon>Craniata</taxon>
        <taxon>Vertebrata</taxon>
        <taxon>Euteleostomi</taxon>
        <taxon>Lepidosauria</taxon>
        <taxon>Squamata</taxon>
        <taxon>Bifurcata</taxon>
        <taxon>Unidentata</taxon>
        <taxon>Episquamata</taxon>
        <taxon>Toxicofera</taxon>
        <taxon>Serpentes</taxon>
        <taxon>Colubroidea</taxon>
        <taxon>Elapidae</taxon>
        <taxon>Elapinae</taxon>
        <taxon>Ophiophagus</taxon>
    </lineage>
</organism>
<evidence type="ECO:0000313" key="3">
    <source>
        <dbReference type="EMBL" id="ETE58336.1"/>
    </source>
</evidence>
<dbReference type="GO" id="GO:0051015">
    <property type="term" value="F:actin filament binding"/>
    <property type="evidence" value="ECO:0007669"/>
    <property type="project" value="TreeGrafter"/>
</dbReference>
<protein>
    <recommendedName>
        <fullName evidence="2">HP domain-containing protein</fullName>
    </recommendedName>
</protein>
<dbReference type="AlphaFoldDB" id="V8N8S0"/>
<feature type="region of interest" description="Disordered" evidence="1">
    <location>
        <begin position="25"/>
        <end position="64"/>
    </location>
</feature>
<dbReference type="SMART" id="SM00153">
    <property type="entry name" value="VHP"/>
    <property type="match status" value="1"/>
</dbReference>
<dbReference type="SUPFAM" id="SSF47050">
    <property type="entry name" value="VHP, Villin headpiece domain"/>
    <property type="match status" value="1"/>
</dbReference>
<gene>
    <name evidence="3" type="ORF">L345_15942</name>
</gene>
<dbReference type="GO" id="GO:0007010">
    <property type="term" value="P:cytoskeleton organization"/>
    <property type="evidence" value="ECO:0007669"/>
    <property type="project" value="InterPro"/>
</dbReference>
<dbReference type="InterPro" id="IPR036886">
    <property type="entry name" value="Villin_headpiece_dom_sf"/>
</dbReference>
<dbReference type="InterPro" id="IPR051618">
    <property type="entry name" value="Actin-binding_LIM"/>
</dbReference>
<proteinExistence type="predicted"/>
<dbReference type="PROSITE" id="PS51089">
    <property type="entry name" value="HP"/>
    <property type="match status" value="1"/>
</dbReference>
<evidence type="ECO:0000313" key="4">
    <source>
        <dbReference type="Proteomes" id="UP000018936"/>
    </source>
</evidence>
<dbReference type="InterPro" id="IPR003128">
    <property type="entry name" value="Villin_headpiece"/>
</dbReference>
<dbReference type="EMBL" id="AZIM01006890">
    <property type="protein sequence ID" value="ETE58336.1"/>
    <property type="molecule type" value="Genomic_DNA"/>
</dbReference>
<feature type="domain" description="HP" evidence="2">
    <location>
        <begin position="68"/>
        <end position="134"/>
    </location>
</feature>
<name>V8N8S0_OPHHA</name>
<reference evidence="3 4" key="1">
    <citation type="journal article" date="2013" name="Proc. Natl. Acad. Sci. U.S.A.">
        <title>The king cobra genome reveals dynamic gene evolution and adaptation in the snake venom system.</title>
        <authorList>
            <person name="Vonk F.J."/>
            <person name="Casewell N.R."/>
            <person name="Henkel C.V."/>
            <person name="Heimberg A.M."/>
            <person name="Jansen H.J."/>
            <person name="McCleary R.J."/>
            <person name="Kerkkamp H.M."/>
            <person name="Vos R.A."/>
            <person name="Guerreiro I."/>
            <person name="Calvete J.J."/>
            <person name="Wuster W."/>
            <person name="Woods A.E."/>
            <person name="Logan J.M."/>
            <person name="Harrison R.A."/>
            <person name="Castoe T.A."/>
            <person name="de Koning A.P."/>
            <person name="Pollock D.D."/>
            <person name="Yandell M."/>
            <person name="Calderon D."/>
            <person name="Renjifo C."/>
            <person name="Currier R.B."/>
            <person name="Salgado D."/>
            <person name="Pla D."/>
            <person name="Sanz L."/>
            <person name="Hyder A.S."/>
            <person name="Ribeiro J.M."/>
            <person name="Arntzen J.W."/>
            <person name="van den Thillart G.E."/>
            <person name="Boetzer M."/>
            <person name="Pirovano W."/>
            <person name="Dirks R.P."/>
            <person name="Spaink H.P."/>
            <person name="Duboule D."/>
            <person name="McGlinn E."/>
            <person name="Kini R.M."/>
            <person name="Richardson M.K."/>
        </authorList>
    </citation>
    <scope>NUCLEOTIDE SEQUENCE</scope>
    <source>
        <tissue evidence="3">Blood</tissue>
    </source>
</reference>
<dbReference type="PANTHER" id="PTHR24213">
    <property type="entry name" value="ACTIN-BINDING LIM PROTEIN"/>
    <property type="match status" value="1"/>
</dbReference>
<dbReference type="Proteomes" id="UP000018936">
    <property type="component" value="Unassembled WGS sequence"/>
</dbReference>
<evidence type="ECO:0000259" key="2">
    <source>
        <dbReference type="PROSITE" id="PS51089"/>
    </source>
</evidence>
<accession>V8N8S0</accession>
<sequence length="134" mass="15045">MKSSLGDVSAISEITVDLKNVNFSHRSSSNKPVTANAEISEARSSLQDDQTLTHSSNCYNTNTPLQEANEVGTFPRDLLINKTVDELPEGVDPTKKEYFLSDAEFSDIFGKTKDAFYQMPTWKQQNEKKQFGLF</sequence>
<comment type="caution">
    <text evidence="3">The sequence shown here is derived from an EMBL/GenBank/DDBJ whole genome shotgun (WGS) entry which is preliminary data.</text>
</comment>
<dbReference type="Pfam" id="PF02209">
    <property type="entry name" value="VHP"/>
    <property type="match status" value="1"/>
</dbReference>
<dbReference type="PANTHER" id="PTHR24213:SF9">
    <property type="entry name" value="UNCOORDINATED 115A, ISOFORM B-RELATED"/>
    <property type="match status" value="1"/>
</dbReference>
<dbReference type="GO" id="GO:0015629">
    <property type="term" value="C:actin cytoskeleton"/>
    <property type="evidence" value="ECO:0007669"/>
    <property type="project" value="TreeGrafter"/>
</dbReference>